<accession>A0A2Z3GIR6</accession>
<dbReference type="AlphaFoldDB" id="A0A2Z3GIR6"/>
<dbReference type="NCBIfam" id="TIGR00229">
    <property type="entry name" value="sensory_box"/>
    <property type="match status" value="2"/>
</dbReference>
<proteinExistence type="predicted"/>
<evidence type="ECO:0000259" key="6">
    <source>
        <dbReference type="PROSITE" id="PS50109"/>
    </source>
</evidence>
<dbReference type="PROSITE" id="PS50109">
    <property type="entry name" value="HIS_KIN"/>
    <property type="match status" value="1"/>
</dbReference>
<dbReference type="Pfam" id="PF13426">
    <property type="entry name" value="PAS_9"/>
    <property type="match status" value="2"/>
</dbReference>
<dbReference type="CDD" id="cd00130">
    <property type="entry name" value="PAS"/>
    <property type="match status" value="1"/>
</dbReference>
<dbReference type="SUPFAM" id="SSF55874">
    <property type="entry name" value="ATPase domain of HSP90 chaperone/DNA topoisomerase II/histidine kinase"/>
    <property type="match status" value="1"/>
</dbReference>
<keyword evidence="3" id="KW-0808">Transferase</keyword>
<evidence type="ECO:0000256" key="2">
    <source>
        <dbReference type="ARBA" id="ARBA00012438"/>
    </source>
</evidence>
<dbReference type="GO" id="GO:0000160">
    <property type="term" value="P:phosphorelay signal transduction system"/>
    <property type="evidence" value="ECO:0007669"/>
    <property type="project" value="UniProtKB-KW"/>
</dbReference>
<dbReference type="OrthoDB" id="5401121at2"/>
<evidence type="ECO:0000256" key="5">
    <source>
        <dbReference type="ARBA" id="ARBA00023012"/>
    </source>
</evidence>
<dbReference type="PROSITE" id="PS50113">
    <property type="entry name" value="PAC"/>
    <property type="match status" value="1"/>
</dbReference>
<keyword evidence="4" id="KW-0418">Kinase</keyword>
<dbReference type="Gene3D" id="3.30.450.20">
    <property type="entry name" value="PAS domain"/>
    <property type="match status" value="3"/>
</dbReference>
<gene>
    <name evidence="8" type="ORF">DDQ68_13185</name>
</gene>
<dbReference type="SMART" id="SM00387">
    <property type="entry name" value="HATPase_c"/>
    <property type="match status" value="1"/>
</dbReference>
<evidence type="ECO:0000256" key="3">
    <source>
        <dbReference type="ARBA" id="ARBA00022679"/>
    </source>
</evidence>
<dbReference type="InterPro" id="IPR003594">
    <property type="entry name" value="HATPase_dom"/>
</dbReference>
<sequence length="765" mass="82584">MQPSDPHNNLNQLRARAERQRLAAAVPLAPADAQRLAQELQAHQIELEMQYEELLLAQADAEASRAQYVDLYDFAPVGYCILAPDGTLAQMNLRLAQLLGPMRQQLLGRRLGLHVAPSERLAFSQFLARLWAAPGQRHTCELAMLGPGKAPFFAQLEGVVVDGPGGDDYAPAGCRLALTDVTARRQAADALAASEARFHATFEQSHDGVLLLSSLCLVDANATALRLLGAADKKAVLGRHLAGFWPDDQPGGSPLREVLSHCAQQAQTQGWCRHELRRYAAGAPVWDELSFDPVVVQGKALLHITWRDVTDRRLGQERLRDSEESLQLALAASATGVWAWDLASGLVEQDACAQEILGMAAPRVPWADLQAAMHPADLAGVDAAMKRALAAHGHFELEHRLVRADGSVRHVAATGRFVYDAATGQPLRMAGLVRDVTAPAQAQEALRFQNRLLGNILQNLPVILARLAPDGSFRALRGAGLRRLGLADGALVGQVAAKQFPQEAAHIARLLAGHSDSHVATFVHEGQPVHFLTYSFWDPDHKEGVTFFIDVTESEVLKRTVARQQQVLLAAVLTAQEEERRRIAEALHNGVGQLLYATRLHLDALLPSAAVRAGQDLLSEAIRAVRTIAFELTPGVLEDLGLPAALRELARRIPADQLALDLNLSGLDEPLPAPLATAVYRTVQELLNNVMKHARAREVFVQVAREGPEVHLSVEDDGLGFDAAVAVPGLGLAGIRTRVGLLGGTLTVRSRPGQGTGVFLVLPVA</sequence>
<dbReference type="Gene3D" id="3.30.565.10">
    <property type="entry name" value="Histidine kinase-like ATPase, C-terminal domain"/>
    <property type="match status" value="1"/>
</dbReference>
<name>A0A2Z3GIR6_9BACT</name>
<keyword evidence="9" id="KW-1185">Reference proteome</keyword>
<dbReference type="InterPro" id="IPR005467">
    <property type="entry name" value="His_kinase_dom"/>
</dbReference>
<dbReference type="Pfam" id="PF02518">
    <property type="entry name" value="HATPase_c"/>
    <property type="match status" value="1"/>
</dbReference>
<evidence type="ECO:0000259" key="7">
    <source>
        <dbReference type="PROSITE" id="PS50113"/>
    </source>
</evidence>
<dbReference type="GO" id="GO:0004673">
    <property type="term" value="F:protein histidine kinase activity"/>
    <property type="evidence" value="ECO:0007669"/>
    <property type="project" value="UniProtKB-EC"/>
</dbReference>
<organism evidence="8 9">
    <name type="scientific">Hymenobacter nivis</name>
    <dbReference type="NCBI Taxonomy" id="1850093"/>
    <lineage>
        <taxon>Bacteria</taxon>
        <taxon>Pseudomonadati</taxon>
        <taxon>Bacteroidota</taxon>
        <taxon>Cytophagia</taxon>
        <taxon>Cytophagales</taxon>
        <taxon>Hymenobacteraceae</taxon>
        <taxon>Hymenobacter</taxon>
    </lineage>
</organism>
<dbReference type="SUPFAM" id="SSF55785">
    <property type="entry name" value="PYP-like sensor domain (PAS domain)"/>
    <property type="match status" value="4"/>
</dbReference>
<dbReference type="SMART" id="SM00086">
    <property type="entry name" value="PAC"/>
    <property type="match status" value="1"/>
</dbReference>
<dbReference type="InterPro" id="IPR036890">
    <property type="entry name" value="HATPase_C_sf"/>
</dbReference>
<protein>
    <recommendedName>
        <fullName evidence="2">histidine kinase</fullName>
        <ecNumber evidence="2">2.7.13.3</ecNumber>
    </recommendedName>
</protein>
<evidence type="ECO:0000256" key="4">
    <source>
        <dbReference type="ARBA" id="ARBA00022777"/>
    </source>
</evidence>
<evidence type="ECO:0000256" key="1">
    <source>
        <dbReference type="ARBA" id="ARBA00000085"/>
    </source>
</evidence>
<dbReference type="SMART" id="SM00091">
    <property type="entry name" value="PAS"/>
    <property type="match status" value="4"/>
</dbReference>
<dbReference type="CDD" id="cd16917">
    <property type="entry name" value="HATPase_UhpB-NarQ-NarX-like"/>
    <property type="match status" value="1"/>
</dbReference>
<dbReference type="InterPro" id="IPR050482">
    <property type="entry name" value="Sensor_HK_TwoCompSys"/>
</dbReference>
<dbReference type="RefSeq" id="WP_109656707.1">
    <property type="nucleotide sequence ID" value="NZ_CP029145.1"/>
</dbReference>
<dbReference type="Gene3D" id="1.20.5.1930">
    <property type="match status" value="1"/>
</dbReference>
<feature type="domain" description="PAC" evidence="7">
    <location>
        <begin position="395"/>
        <end position="448"/>
    </location>
</feature>
<reference evidence="9" key="1">
    <citation type="submission" date="2018-04" db="EMBL/GenBank/DDBJ databases">
        <title>Complete genome of Antarctic heterotrophic bacterium Hymenobacter nivis.</title>
        <authorList>
            <person name="Terashima M."/>
        </authorList>
    </citation>
    <scope>NUCLEOTIDE SEQUENCE [LARGE SCALE GENOMIC DNA]</scope>
    <source>
        <strain evidence="9">NBRC 111535</strain>
    </source>
</reference>
<dbReference type="PANTHER" id="PTHR24421">
    <property type="entry name" value="NITRATE/NITRITE SENSOR PROTEIN NARX-RELATED"/>
    <property type="match status" value="1"/>
</dbReference>
<dbReference type="InterPro" id="IPR004358">
    <property type="entry name" value="Sig_transdc_His_kin-like_C"/>
</dbReference>
<dbReference type="Proteomes" id="UP000245999">
    <property type="component" value="Chromosome"/>
</dbReference>
<dbReference type="InterPro" id="IPR013655">
    <property type="entry name" value="PAS_fold_3"/>
</dbReference>
<dbReference type="InterPro" id="IPR000700">
    <property type="entry name" value="PAS-assoc_C"/>
</dbReference>
<feature type="domain" description="Histidine kinase" evidence="6">
    <location>
        <begin position="582"/>
        <end position="765"/>
    </location>
</feature>
<evidence type="ECO:0000313" key="8">
    <source>
        <dbReference type="EMBL" id="AWM33653.1"/>
    </source>
</evidence>
<dbReference type="EMBL" id="CP029145">
    <property type="protein sequence ID" value="AWM33653.1"/>
    <property type="molecule type" value="Genomic_DNA"/>
</dbReference>
<dbReference type="InterPro" id="IPR000014">
    <property type="entry name" value="PAS"/>
</dbReference>
<comment type="catalytic activity">
    <reaction evidence="1">
        <text>ATP + protein L-histidine = ADP + protein N-phospho-L-histidine.</text>
        <dbReference type="EC" id="2.7.13.3"/>
    </reaction>
</comment>
<dbReference type="KEGG" id="hnv:DDQ68_13185"/>
<keyword evidence="5" id="KW-0902">Two-component regulatory system</keyword>
<dbReference type="PRINTS" id="PR00344">
    <property type="entry name" value="BCTRLSENSOR"/>
</dbReference>
<dbReference type="InterPro" id="IPR001610">
    <property type="entry name" value="PAC"/>
</dbReference>
<dbReference type="Pfam" id="PF08447">
    <property type="entry name" value="PAS_3"/>
    <property type="match status" value="1"/>
</dbReference>
<dbReference type="InterPro" id="IPR035965">
    <property type="entry name" value="PAS-like_dom_sf"/>
</dbReference>
<dbReference type="EC" id="2.7.13.3" evidence="2"/>
<evidence type="ECO:0000313" key="9">
    <source>
        <dbReference type="Proteomes" id="UP000245999"/>
    </source>
</evidence>
<dbReference type="Gene3D" id="2.10.70.100">
    <property type="match status" value="1"/>
</dbReference>